<evidence type="ECO:0000313" key="3">
    <source>
        <dbReference type="Proteomes" id="UP001560573"/>
    </source>
</evidence>
<accession>A0ABV3ZD85</accession>
<keyword evidence="2" id="KW-0378">Hydrolase</keyword>
<dbReference type="EMBL" id="JAULBC010000002">
    <property type="protein sequence ID" value="MEX6687836.1"/>
    <property type="molecule type" value="Genomic_DNA"/>
</dbReference>
<protein>
    <submittedName>
        <fullName evidence="2">Alpha-amylase family glycosyl hydrolase</fullName>
    </submittedName>
</protein>
<dbReference type="Pfam" id="PF00128">
    <property type="entry name" value="Alpha-amylase"/>
    <property type="match status" value="1"/>
</dbReference>
<name>A0ABV3ZD85_9BACT</name>
<dbReference type="RefSeq" id="WP_369329240.1">
    <property type="nucleotide sequence ID" value="NZ_JAULBC010000002.1"/>
</dbReference>
<keyword evidence="3" id="KW-1185">Reference proteome</keyword>
<dbReference type="Proteomes" id="UP001560573">
    <property type="component" value="Unassembled WGS sequence"/>
</dbReference>
<dbReference type="SUPFAM" id="SSF51011">
    <property type="entry name" value="Glycosyl hydrolase domain"/>
    <property type="match status" value="1"/>
</dbReference>
<dbReference type="CDD" id="cd11313">
    <property type="entry name" value="AmyAc_arch_bac_AmyA"/>
    <property type="match status" value="1"/>
</dbReference>
<proteinExistence type="predicted"/>
<gene>
    <name evidence="2" type="ORF">QTN47_10045</name>
</gene>
<dbReference type="PANTHER" id="PTHR47786">
    <property type="entry name" value="ALPHA-1,4-GLUCAN:MALTOSE-1-PHOSPHATE MALTOSYLTRANSFERASE"/>
    <property type="match status" value="1"/>
</dbReference>
<comment type="caution">
    <text evidence="2">The sequence shown here is derived from an EMBL/GenBank/DDBJ whole genome shotgun (WGS) entry which is preliminary data.</text>
</comment>
<dbReference type="Gene3D" id="3.20.20.80">
    <property type="entry name" value="Glycosidases"/>
    <property type="match status" value="1"/>
</dbReference>
<dbReference type="PANTHER" id="PTHR47786:SF2">
    <property type="entry name" value="GLYCOSYL HYDROLASE FAMILY 13 CATALYTIC DOMAIN-CONTAINING PROTEIN"/>
    <property type="match status" value="1"/>
</dbReference>
<dbReference type="InterPro" id="IPR013780">
    <property type="entry name" value="Glyco_hydro_b"/>
</dbReference>
<evidence type="ECO:0000259" key="1">
    <source>
        <dbReference type="SMART" id="SM00642"/>
    </source>
</evidence>
<evidence type="ECO:0000313" key="2">
    <source>
        <dbReference type="EMBL" id="MEX6687836.1"/>
    </source>
</evidence>
<reference evidence="2 3" key="1">
    <citation type="submission" date="2023-07" db="EMBL/GenBank/DDBJ databases">
        <authorList>
            <person name="Lian W.-H."/>
        </authorList>
    </citation>
    <scope>NUCLEOTIDE SEQUENCE [LARGE SCALE GENOMIC DNA]</scope>
    <source>
        <strain evidence="2 3">SYSU DXS3180</strain>
    </source>
</reference>
<dbReference type="SMART" id="SM00642">
    <property type="entry name" value="Aamy"/>
    <property type="match status" value="1"/>
</dbReference>
<dbReference type="SUPFAM" id="SSF51445">
    <property type="entry name" value="(Trans)glycosidases"/>
    <property type="match status" value="1"/>
</dbReference>
<dbReference type="InterPro" id="IPR017853">
    <property type="entry name" value="GH"/>
</dbReference>
<dbReference type="GO" id="GO:0016787">
    <property type="term" value="F:hydrolase activity"/>
    <property type="evidence" value="ECO:0007669"/>
    <property type="project" value="UniProtKB-KW"/>
</dbReference>
<dbReference type="InterPro" id="IPR006047">
    <property type="entry name" value="GH13_cat_dom"/>
</dbReference>
<dbReference type="Gene3D" id="2.60.40.1180">
    <property type="entry name" value="Golgi alpha-mannosidase II"/>
    <property type="match status" value="1"/>
</dbReference>
<organism evidence="2 3">
    <name type="scientific">Danxiaibacter flavus</name>
    <dbReference type="NCBI Taxonomy" id="3049108"/>
    <lineage>
        <taxon>Bacteria</taxon>
        <taxon>Pseudomonadati</taxon>
        <taxon>Bacteroidota</taxon>
        <taxon>Chitinophagia</taxon>
        <taxon>Chitinophagales</taxon>
        <taxon>Chitinophagaceae</taxon>
        <taxon>Danxiaibacter</taxon>
    </lineage>
</organism>
<feature type="domain" description="Glycosyl hydrolase family 13 catalytic" evidence="1">
    <location>
        <begin position="18"/>
        <end position="332"/>
    </location>
</feature>
<sequence>MSIKFETIDWAYGSNIYEVNTRQYTAEGTFSAFQQHLPRLRDMGIEILWFMPVTPISKEKRLGTRGSYYACSDYTSINPEYGTLEDFKTLVSAAHDLGFKVIIDWVANHTGYDHHWTKEHSEWYRKDADGNFVELNGWDDVIDLDYTNAALRREMIKCMQFWVEKCNIDGFRCDMAHLVPLDFWKEARKACEETRPLFWLAECDEEKYLEVFDVSYAWKWMHATEKFMRNEIGLGDINNILHGYANYHAKGWKLFFTANHDENTWNGTESEKYGPAAKAFAIFSVTWPGLPLIYSGQELPNNKRLKFFEKDVIEWHEPVELHVFYKTLLQLRRENSALHNEARMVWFSTDADDKILAYLLVKDHQKVLVILNLSGAERVKIDLADASLKGGYINLFSGLQHHLNEREIFELQPWEYFVYASV</sequence>